<evidence type="ECO:0000313" key="2">
    <source>
        <dbReference type="Proteomes" id="UP000605086"/>
    </source>
</evidence>
<dbReference type="RefSeq" id="WP_174475327.1">
    <property type="nucleotide sequence ID" value="NZ_JAGINN010000040.1"/>
</dbReference>
<dbReference type="Proteomes" id="UP000605086">
    <property type="component" value="Unassembled WGS sequence"/>
</dbReference>
<dbReference type="EMBL" id="WHOS01000125">
    <property type="protein sequence ID" value="NUB04514.1"/>
    <property type="molecule type" value="Genomic_DNA"/>
</dbReference>
<proteinExistence type="predicted"/>
<evidence type="ECO:0000313" key="1">
    <source>
        <dbReference type="EMBL" id="NUB04514.1"/>
    </source>
</evidence>
<accession>A0ABX2KTI2</accession>
<reference evidence="1 2" key="1">
    <citation type="submission" date="2019-10" db="EMBL/GenBank/DDBJ databases">
        <title>Genome sequence of Azospirillum melinis.</title>
        <authorList>
            <person name="Ambrosini A."/>
            <person name="Sant'Anna F.H."/>
            <person name="Cassan F.D."/>
            <person name="Souza E.M."/>
            <person name="Passaglia L.M.P."/>
        </authorList>
    </citation>
    <scope>NUCLEOTIDE SEQUENCE [LARGE SCALE GENOMIC DNA]</scope>
    <source>
        <strain evidence="1 2">TMCY0552</strain>
    </source>
</reference>
<gene>
    <name evidence="1" type="ORF">GBZ48_35570</name>
</gene>
<keyword evidence="2" id="KW-1185">Reference proteome</keyword>
<protein>
    <submittedName>
        <fullName evidence="1">Uncharacterized protein</fullName>
    </submittedName>
</protein>
<sequence>MLNQAAHFMSGGDLVSTDPLFSQTVLLIQPLAGETQVGDKSKNKHLLTCTGTVGIDPYTAWTGGASVSIQPASGNHLLIPTTINVAGDFCIEMAWKSDATTPDYTAKFICFDAAVMSVDGRYNGSVISRAESGSYYGEAYDASWGVSGAINTLVLDRKDGVLQVYVNNARKLYVSGYTQNLRWRTDPGSGATPPAPSIGSRAWDDAAQLWGKLLQFRLTNASRGYTGGAITYPMGLMPVPVEA</sequence>
<name>A0ABX2KTI2_9PROT</name>
<organism evidence="1 2">
    <name type="scientific">Azospirillum melinis</name>
    <dbReference type="NCBI Taxonomy" id="328839"/>
    <lineage>
        <taxon>Bacteria</taxon>
        <taxon>Pseudomonadati</taxon>
        <taxon>Pseudomonadota</taxon>
        <taxon>Alphaproteobacteria</taxon>
        <taxon>Rhodospirillales</taxon>
        <taxon>Azospirillaceae</taxon>
        <taxon>Azospirillum</taxon>
    </lineage>
</organism>
<comment type="caution">
    <text evidence="1">The sequence shown here is derived from an EMBL/GenBank/DDBJ whole genome shotgun (WGS) entry which is preliminary data.</text>
</comment>